<evidence type="ECO:0000259" key="1">
    <source>
        <dbReference type="PROSITE" id="PS51819"/>
    </source>
</evidence>
<name>A0A8J2XL15_9MICO</name>
<proteinExistence type="predicted"/>
<comment type="caution">
    <text evidence="2">The sequence shown here is derived from an EMBL/GenBank/DDBJ whole genome shotgun (WGS) entry which is preliminary data.</text>
</comment>
<dbReference type="RefSeq" id="WP_188550994.1">
    <property type="nucleotide sequence ID" value="NZ_BMFY01000009.1"/>
</dbReference>
<feature type="domain" description="VOC" evidence="1">
    <location>
        <begin position="3"/>
        <end position="131"/>
    </location>
</feature>
<dbReference type="InterPro" id="IPR029068">
    <property type="entry name" value="Glyas_Bleomycin-R_OHBP_Dase"/>
</dbReference>
<sequence>MTRSISIALPIEDRARSYAFYQETLGLKPIGEPAEDGVPEPLQFRLDERTALALIPSGGFSWVIGGREVATPGISEVLLGLSVASPEEVTAVVDRMRAHGGRVLAEPEQQDWGFTAVAADPDGHAWQIVAESEGT</sequence>
<accession>A0A8J2XL15</accession>
<dbReference type="Pfam" id="PF00903">
    <property type="entry name" value="Glyoxalase"/>
    <property type="match status" value="1"/>
</dbReference>
<dbReference type="PANTHER" id="PTHR36503">
    <property type="entry name" value="BLR2520 PROTEIN"/>
    <property type="match status" value="1"/>
</dbReference>
<dbReference type="InterPro" id="IPR037523">
    <property type="entry name" value="VOC_core"/>
</dbReference>
<dbReference type="EMBL" id="BMFY01000009">
    <property type="protein sequence ID" value="GGA18967.1"/>
    <property type="molecule type" value="Genomic_DNA"/>
</dbReference>
<dbReference type="SUPFAM" id="SSF54593">
    <property type="entry name" value="Glyoxalase/Bleomycin resistance protein/Dihydroxybiphenyl dioxygenase"/>
    <property type="match status" value="1"/>
</dbReference>
<reference evidence="2" key="1">
    <citation type="journal article" date="2014" name="Int. J. Syst. Evol. Microbiol.">
        <title>Complete genome sequence of Corynebacterium casei LMG S-19264T (=DSM 44701T), isolated from a smear-ripened cheese.</title>
        <authorList>
            <consortium name="US DOE Joint Genome Institute (JGI-PGF)"/>
            <person name="Walter F."/>
            <person name="Albersmeier A."/>
            <person name="Kalinowski J."/>
            <person name="Ruckert C."/>
        </authorList>
    </citation>
    <scope>NUCLEOTIDE SEQUENCE</scope>
    <source>
        <strain evidence="2">CGMCC 1.12785</strain>
    </source>
</reference>
<organism evidence="2 3">
    <name type="scientific">Sediminivirga luteola</name>
    <dbReference type="NCBI Taxonomy" id="1774748"/>
    <lineage>
        <taxon>Bacteria</taxon>
        <taxon>Bacillati</taxon>
        <taxon>Actinomycetota</taxon>
        <taxon>Actinomycetes</taxon>
        <taxon>Micrococcales</taxon>
        <taxon>Brevibacteriaceae</taxon>
        <taxon>Sediminivirga</taxon>
    </lineage>
</organism>
<dbReference type="AlphaFoldDB" id="A0A8J2XL15"/>
<reference evidence="2" key="2">
    <citation type="submission" date="2020-09" db="EMBL/GenBank/DDBJ databases">
        <authorList>
            <person name="Sun Q."/>
            <person name="Zhou Y."/>
        </authorList>
    </citation>
    <scope>NUCLEOTIDE SEQUENCE</scope>
    <source>
        <strain evidence="2">CGMCC 1.12785</strain>
    </source>
</reference>
<evidence type="ECO:0000313" key="2">
    <source>
        <dbReference type="EMBL" id="GGA18967.1"/>
    </source>
</evidence>
<protein>
    <submittedName>
        <fullName evidence="2">Glyoxalase</fullName>
    </submittedName>
</protein>
<evidence type="ECO:0000313" key="3">
    <source>
        <dbReference type="Proteomes" id="UP000616114"/>
    </source>
</evidence>
<dbReference type="Proteomes" id="UP000616114">
    <property type="component" value="Unassembled WGS sequence"/>
</dbReference>
<dbReference type="PANTHER" id="PTHR36503:SF2">
    <property type="entry name" value="BLR2408 PROTEIN"/>
    <property type="match status" value="1"/>
</dbReference>
<dbReference type="Gene3D" id="3.10.180.10">
    <property type="entry name" value="2,3-Dihydroxybiphenyl 1,2-Dioxygenase, domain 1"/>
    <property type="match status" value="1"/>
</dbReference>
<gene>
    <name evidence="2" type="ORF">GCM10011333_22640</name>
</gene>
<keyword evidence="3" id="KW-1185">Reference proteome</keyword>
<dbReference type="InterPro" id="IPR004360">
    <property type="entry name" value="Glyas_Fos-R_dOase_dom"/>
</dbReference>
<dbReference type="PROSITE" id="PS51819">
    <property type="entry name" value="VOC"/>
    <property type="match status" value="1"/>
</dbReference>